<dbReference type="InterPro" id="IPR058240">
    <property type="entry name" value="rSAM_sf"/>
</dbReference>
<organism evidence="6">
    <name type="scientific">mine drainage metagenome</name>
    <dbReference type="NCBI Taxonomy" id="410659"/>
    <lineage>
        <taxon>unclassified sequences</taxon>
        <taxon>metagenomes</taxon>
        <taxon>ecological metagenomes</taxon>
    </lineage>
</organism>
<dbReference type="AlphaFoldDB" id="T1BBU4"/>
<name>T1BBU4_9ZZZZ</name>
<dbReference type="GO" id="GO:0046872">
    <property type="term" value="F:metal ion binding"/>
    <property type="evidence" value="ECO:0007669"/>
    <property type="project" value="UniProtKB-KW"/>
</dbReference>
<dbReference type="PANTHER" id="PTHR43409">
    <property type="entry name" value="ANAEROBIC MAGNESIUM-PROTOPORPHYRIN IX MONOMETHYL ESTER CYCLASE-RELATED"/>
    <property type="match status" value="1"/>
</dbReference>
<keyword evidence="4" id="KW-0408">Iron</keyword>
<evidence type="ECO:0000256" key="3">
    <source>
        <dbReference type="ARBA" id="ARBA00022723"/>
    </source>
</evidence>
<gene>
    <name evidence="6" type="ORF">B2A_06814</name>
</gene>
<evidence type="ECO:0000256" key="1">
    <source>
        <dbReference type="ARBA" id="ARBA00001966"/>
    </source>
</evidence>
<proteinExistence type="predicted"/>
<evidence type="ECO:0000313" key="6">
    <source>
        <dbReference type="EMBL" id="EQD51685.1"/>
    </source>
</evidence>
<keyword evidence="5" id="KW-0411">Iron-sulfur</keyword>
<evidence type="ECO:0000256" key="5">
    <source>
        <dbReference type="ARBA" id="ARBA00023014"/>
    </source>
</evidence>
<comment type="cofactor">
    <cofactor evidence="1">
        <name>[4Fe-4S] cluster</name>
        <dbReference type="ChEBI" id="CHEBI:49883"/>
    </cofactor>
</comment>
<dbReference type="PANTHER" id="PTHR43409:SF7">
    <property type="entry name" value="BLL1977 PROTEIN"/>
    <property type="match status" value="1"/>
</dbReference>
<reference evidence="6" key="1">
    <citation type="submission" date="2013-08" db="EMBL/GenBank/DDBJ databases">
        <authorList>
            <person name="Mendez C."/>
            <person name="Richter M."/>
            <person name="Ferrer M."/>
            <person name="Sanchez J."/>
        </authorList>
    </citation>
    <scope>NUCLEOTIDE SEQUENCE</scope>
</reference>
<dbReference type="GO" id="GO:0005829">
    <property type="term" value="C:cytosol"/>
    <property type="evidence" value="ECO:0007669"/>
    <property type="project" value="TreeGrafter"/>
</dbReference>
<dbReference type="InterPro" id="IPR051198">
    <property type="entry name" value="BchE-like"/>
</dbReference>
<sequence>AMSPIYLRKLCEAVVASGLKLRWSAELRLERSFPASGMSERLRQAGCVAVSFGYESATQRILDLINKGVRISDVPQVLMALKSAGIGAQMMGFTGFPSETTDEAAETYKFLLEHEDLWTIAGIGEFVLTRGSIVARQPERFGVALHEHPKCDDVERWIPWSAKDPSTEMPLLSQID</sequence>
<reference evidence="6" key="2">
    <citation type="journal article" date="2014" name="ISME J.">
        <title>Microbial stratification in low pH oxic and suboxic macroscopic growths along an acid mine drainage.</title>
        <authorList>
            <person name="Mendez-Garcia C."/>
            <person name="Mesa V."/>
            <person name="Sprenger R.R."/>
            <person name="Richter M."/>
            <person name="Diez M.S."/>
            <person name="Solano J."/>
            <person name="Bargiela R."/>
            <person name="Golyshina O.V."/>
            <person name="Manteca A."/>
            <person name="Ramos J.L."/>
            <person name="Gallego J.R."/>
            <person name="Llorente I."/>
            <person name="Martins Dos Santos V.A."/>
            <person name="Jensen O.N."/>
            <person name="Pelaez A.I."/>
            <person name="Sanchez J."/>
            <person name="Ferrer M."/>
        </authorList>
    </citation>
    <scope>NUCLEOTIDE SEQUENCE</scope>
</reference>
<keyword evidence="2" id="KW-0949">S-adenosyl-L-methionine</keyword>
<dbReference type="GO" id="GO:0051536">
    <property type="term" value="F:iron-sulfur cluster binding"/>
    <property type="evidence" value="ECO:0007669"/>
    <property type="project" value="UniProtKB-KW"/>
</dbReference>
<keyword evidence="3" id="KW-0479">Metal-binding</keyword>
<feature type="non-terminal residue" evidence="6">
    <location>
        <position position="1"/>
    </location>
</feature>
<dbReference type="EMBL" id="AUZZ01004853">
    <property type="protein sequence ID" value="EQD51685.1"/>
    <property type="molecule type" value="Genomic_DNA"/>
</dbReference>
<evidence type="ECO:0000256" key="2">
    <source>
        <dbReference type="ARBA" id="ARBA00022691"/>
    </source>
</evidence>
<feature type="non-terminal residue" evidence="6">
    <location>
        <position position="176"/>
    </location>
</feature>
<comment type="caution">
    <text evidence="6">The sequence shown here is derived from an EMBL/GenBank/DDBJ whole genome shotgun (WGS) entry which is preliminary data.</text>
</comment>
<evidence type="ECO:0000256" key="4">
    <source>
        <dbReference type="ARBA" id="ARBA00023004"/>
    </source>
</evidence>
<protein>
    <submittedName>
        <fullName evidence="6">Radical SAM domain-containing protein</fullName>
    </submittedName>
</protein>
<accession>T1BBU4</accession>
<dbReference type="Gene3D" id="3.30.750.200">
    <property type="match status" value="1"/>
</dbReference>
<dbReference type="SUPFAM" id="SSF102114">
    <property type="entry name" value="Radical SAM enzymes"/>
    <property type="match status" value="1"/>
</dbReference>